<feature type="signal peptide" evidence="5">
    <location>
        <begin position="1"/>
        <end position="31"/>
    </location>
</feature>
<evidence type="ECO:0000313" key="8">
    <source>
        <dbReference type="Proteomes" id="UP000729402"/>
    </source>
</evidence>
<organism evidence="7 8">
    <name type="scientific">Zizania palustris</name>
    <name type="common">Northern wild rice</name>
    <dbReference type="NCBI Taxonomy" id="103762"/>
    <lineage>
        <taxon>Eukaryota</taxon>
        <taxon>Viridiplantae</taxon>
        <taxon>Streptophyta</taxon>
        <taxon>Embryophyta</taxon>
        <taxon>Tracheophyta</taxon>
        <taxon>Spermatophyta</taxon>
        <taxon>Magnoliopsida</taxon>
        <taxon>Liliopsida</taxon>
        <taxon>Poales</taxon>
        <taxon>Poaceae</taxon>
        <taxon>BOP clade</taxon>
        <taxon>Oryzoideae</taxon>
        <taxon>Oryzeae</taxon>
        <taxon>Zizaniinae</taxon>
        <taxon>Zizania</taxon>
    </lineage>
</organism>
<name>A0A8J5WRJ9_ZIZPA</name>
<reference evidence="7" key="1">
    <citation type="journal article" date="2021" name="bioRxiv">
        <title>Whole Genome Assembly and Annotation of Northern Wild Rice, Zizania palustris L., Supports a Whole Genome Duplication in the Zizania Genus.</title>
        <authorList>
            <person name="Haas M."/>
            <person name="Kono T."/>
            <person name="Macchietto M."/>
            <person name="Millas R."/>
            <person name="McGilp L."/>
            <person name="Shao M."/>
            <person name="Duquette J."/>
            <person name="Hirsch C.N."/>
            <person name="Kimball J."/>
        </authorList>
    </citation>
    <scope>NUCLEOTIDE SEQUENCE</scope>
    <source>
        <tissue evidence="7">Fresh leaf tissue</tissue>
    </source>
</reference>
<evidence type="ECO:0000313" key="7">
    <source>
        <dbReference type="EMBL" id="KAG8093877.1"/>
    </source>
</evidence>
<dbReference type="GO" id="GO:0046872">
    <property type="term" value="F:metal ion binding"/>
    <property type="evidence" value="ECO:0007669"/>
    <property type="project" value="UniProtKB-KW"/>
</dbReference>
<keyword evidence="5" id="KW-0732">Signal</keyword>
<dbReference type="EMBL" id="JAAALK010000080">
    <property type="protein sequence ID" value="KAG8093877.1"/>
    <property type="molecule type" value="Genomic_DNA"/>
</dbReference>
<feature type="compositionally biased region" description="Pro residues" evidence="4">
    <location>
        <begin position="57"/>
        <end position="69"/>
    </location>
</feature>
<proteinExistence type="predicted"/>
<feature type="region of interest" description="Disordered" evidence="4">
    <location>
        <begin position="33"/>
        <end position="69"/>
    </location>
</feature>
<evidence type="ECO:0000256" key="2">
    <source>
        <dbReference type="ARBA" id="ARBA00022723"/>
    </source>
</evidence>
<accession>A0A8J5WRJ9</accession>
<feature type="domain" description="DDE Tnp4" evidence="6">
    <location>
        <begin position="192"/>
        <end position="318"/>
    </location>
</feature>
<evidence type="ECO:0000256" key="3">
    <source>
        <dbReference type="SAM" id="Coils"/>
    </source>
</evidence>
<protein>
    <recommendedName>
        <fullName evidence="6">DDE Tnp4 domain-containing protein</fullName>
    </recommendedName>
</protein>
<evidence type="ECO:0000256" key="4">
    <source>
        <dbReference type="SAM" id="MobiDB-lite"/>
    </source>
</evidence>
<gene>
    <name evidence="7" type="ORF">GUJ93_ZPchr0012g18915</name>
</gene>
<keyword evidence="2" id="KW-0479">Metal-binding</keyword>
<keyword evidence="3" id="KW-0175">Coiled coil</keyword>
<dbReference type="Pfam" id="PF13359">
    <property type="entry name" value="DDE_Tnp_4"/>
    <property type="match status" value="1"/>
</dbReference>
<dbReference type="OrthoDB" id="2668416at2759"/>
<feature type="chain" id="PRO_5035196232" description="DDE Tnp4 domain-containing protein" evidence="5">
    <location>
        <begin position="32"/>
        <end position="379"/>
    </location>
</feature>
<evidence type="ECO:0000256" key="5">
    <source>
        <dbReference type="SAM" id="SignalP"/>
    </source>
</evidence>
<comment type="caution">
    <text evidence="7">The sequence shown here is derived from an EMBL/GenBank/DDBJ whole genome shotgun (WGS) entry which is preliminary data.</text>
</comment>
<feature type="coiled-coil region" evidence="3">
    <location>
        <begin position="323"/>
        <end position="350"/>
    </location>
</feature>
<evidence type="ECO:0000256" key="1">
    <source>
        <dbReference type="ARBA" id="ARBA00001968"/>
    </source>
</evidence>
<comment type="cofactor">
    <cofactor evidence="1">
        <name>a divalent metal cation</name>
        <dbReference type="ChEBI" id="CHEBI:60240"/>
    </cofactor>
</comment>
<dbReference type="Proteomes" id="UP000729402">
    <property type="component" value="Unassembled WGS sequence"/>
</dbReference>
<dbReference type="InterPro" id="IPR027806">
    <property type="entry name" value="HARBI1_dom"/>
</dbReference>
<sequence>MTPPPPLLLLLTHHLTAAVAALLVLVDPAAADADADAGARDRKRRRRDGEEEEEDPVPPPSPLPLPLPLPPTSPDHYPLAFRVSAPTFHFLSGLLDPLLSHPSLPSSTLLALALARLATGLPYPTLATLFQVPASAPRAASRRLRRVLLANFRFWLAFPAEPASASLSSPLPSCRGALACARFDGPEGPLAAQLVAGASSRILSLAAGFRGDRTDLEVLKLSSLHHELEQGRVLDPGQYLAGDGDEYPLLPWLMVPFPGPVVPSSPEAEFNAAHDAMCRKARRTVRSLKGWGAIVRLREEDSPRAAAACIGTCAMLHNVLLAREDYSALAPEAEEEEEEAERALAALHRRTDPAGVEGAEIDRRALLFRRAVAATVRGR</sequence>
<dbReference type="AlphaFoldDB" id="A0A8J5WRJ9"/>
<evidence type="ECO:0000259" key="6">
    <source>
        <dbReference type="Pfam" id="PF13359"/>
    </source>
</evidence>
<keyword evidence="8" id="KW-1185">Reference proteome</keyword>
<reference evidence="7" key="2">
    <citation type="submission" date="2021-02" db="EMBL/GenBank/DDBJ databases">
        <authorList>
            <person name="Kimball J.A."/>
            <person name="Haas M.W."/>
            <person name="Macchietto M."/>
            <person name="Kono T."/>
            <person name="Duquette J."/>
            <person name="Shao M."/>
        </authorList>
    </citation>
    <scope>NUCLEOTIDE SEQUENCE</scope>
    <source>
        <tissue evidence="7">Fresh leaf tissue</tissue>
    </source>
</reference>